<proteinExistence type="predicted"/>
<name>A0AB38YDD5_9GAMM</name>
<accession>A0AB38YDD5</accession>
<evidence type="ECO:0000256" key="1">
    <source>
        <dbReference type="SAM" id="SignalP"/>
    </source>
</evidence>
<feature type="signal peptide" evidence="1">
    <location>
        <begin position="1"/>
        <end position="19"/>
    </location>
</feature>
<dbReference type="AlphaFoldDB" id="A0AB38YDD5"/>
<gene>
    <name evidence="2" type="ORF">NFC81_11180</name>
</gene>
<dbReference type="EMBL" id="CP101717">
    <property type="protein sequence ID" value="WLD57280.1"/>
    <property type="molecule type" value="Genomic_DNA"/>
</dbReference>
<feature type="chain" id="PRO_5044246610" description="TIGR04219 family outer membrane beta-barrel protein" evidence="1">
    <location>
        <begin position="20"/>
        <end position="267"/>
    </location>
</feature>
<dbReference type="RefSeq" id="WP_304994567.1">
    <property type="nucleotide sequence ID" value="NZ_CP101717.1"/>
</dbReference>
<evidence type="ECO:0008006" key="3">
    <source>
        <dbReference type="Google" id="ProtNLM"/>
    </source>
</evidence>
<reference evidence="2" key="1">
    <citation type="submission" date="2022-07" db="EMBL/GenBank/DDBJ databases">
        <title>Complete genome sequence of Salinispirillum sp. LH10-3-1 capable of multiple carbohydrate inversion isolated from a soda lake.</title>
        <authorList>
            <person name="Liu J."/>
            <person name="Zhai Y."/>
            <person name="Zhang H."/>
            <person name="Yang H."/>
            <person name="Qu J."/>
            <person name="Li J."/>
        </authorList>
    </citation>
    <scope>NUCLEOTIDE SEQUENCE</scope>
    <source>
        <strain evidence="2">LH 10-3-1</strain>
    </source>
</reference>
<protein>
    <recommendedName>
        <fullName evidence="3">TIGR04219 family outer membrane beta-barrel protein</fullName>
    </recommendedName>
</protein>
<evidence type="ECO:0000313" key="2">
    <source>
        <dbReference type="EMBL" id="WLD57280.1"/>
    </source>
</evidence>
<sequence length="267" mass="28984">MKKLLLAAAVAASVPSAQALPFFDFDFGAGGAFNTLNDGSIGDDVTLTTNPDKIELDLQAKMGFYLQGRVGMPVLPDLKVRYETLRMESGDANGNFDFFGTTFNVEGEAILDMTHLDTALVFGPKFIPFVDYLDVGVNLRWLLGGFEAEDSGGNERVEQAFEFEGIPFVVPMLHFAAATTIPVADVQLSGALSTFPVTGLNMTDWNLKARYYAPLPINMLAKVGVEAGYRKWTIDIDGTKAELIPLPEEAQLQFDASGFFLGAVVTF</sequence>
<organism evidence="2">
    <name type="scientific">Salinispirillum sp. LH 10-3-1</name>
    <dbReference type="NCBI Taxonomy" id="2952525"/>
    <lineage>
        <taxon>Bacteria</taxon>
        <taxon>Pseudomonadati</taxon>
        <taxon>Pseudomonadota</taxon>
        <taxon>Gammaproteobacteria</taxon>
        <taxon>Oceanospirillales</taxon>
        <taxon>Saccharospirillaceae</taxon>
        <taxon>Salinispirillum</taxon>
    </lineage>
</organism>
<keyword evidence="1" id="KW-0732">Signal</keyword>